<dbReference type="EMBL" id="JAEMHK010000001">
    <property type="protein sequence ID" value="MBJ6798825.1"/>
    <property type="molecule type" value="Genomic_DNA"/>
</dbReference>
<name>A0ABS0YLG8_9BACT</name>
<proteinExistence type="predicted"/>
<evidence type="ECO:0000259" key="1">
    <source>
        <dbReference type="Pfam" id="PF14452"/>
    </source>
</evidence>
<protein>
    <submittedName>
        <fullName evidence="2">Multiubiquitin domain-containing protein</fullName>
    </submittedName>
</protein>
<dbReference type="Pfam" id="PF14452">
    <property type="entry name" value="Multi_ubiq"/>
    <property type="match status" value="1"/>
</dbReference>
<keyword evidence="3" id="KW-1185">Reference proteome</keyword>
<dbReference type="InterPro" id="IPR027802">
    <property type="entry name" value="Multi-ubiquitin_dom"/>
</dbReference>
<gene>
    <name evidence="2" type="ORF">JFN90_01600</name>
</gene>
<dbReference type="RefSeq" id="WP_199393351.1">
    <property type="nucleotide sequence ID" value="NZ_JAEMHK010000001.1"/>
</dbReference>
<evidence type="ECO:0000313" key="2">
    <source>
        <dbReference type="EMBL" id="MBJ6798825.1"/>
    </source>
</evidence>
<reference evidence="2 3" key="1">
    <citation type="submission" date="2020-12" db="EMBL/GenBank/DDBJ databases">
        <title>Geomonas sp. Red259, isolated from paddy soil.</title>
        <authorList>
            <person name="Xu Z."/>
            <person name="Zhang Z."/>
            <person name="Masuda Y."/>
            <person name="Itoh H."/>
            <person name="Senoo K."/>
        </authorList>
    </citation>
    <scope>NUCLEOTIDE SEQUENCE [LARGE SCALE GENOMIC DNA]</scope>
    <source>
        <strain evidence="2 3">Red259</strain>
    </source>
</reference>
<sequence length="79" mass="8870">MSKKYHFKIENVPYEWDRQMITEEEIRAVGPGIPETMDLFVKVAGKPGRLVESGESFDLSDPGIEKFYSQESSSEAGGL</sequence>
<comment type="caution">
    <text evidence="2">The sequence shown here is derived from an EMBL/GenBank/DDBJ whole genome shotgun (WGS) entry which is preliminary data.</text>
</comment>
<dbReference type="Proteomes" id="UP000641025">
    <property type="component" value="Unassembled WGS sequence"/>
</dbReference>
<feature type="domain" description="Multi-ubiquitin" evidence="1">
    <location>
        <begin position="6"/>
        <end position="69"/>
    </location>
</feature>
<organism evidence="2 3">
    <name type="scientific">Geomonas propionica</name>
    <dbReference type="NCBI Taxonomy" id="2798582"/>
    <lineage>
        <taxon>Bacteria</taxon>
        <taxon>Pseudomonadati</taxon>
        <taxon>Thermodesulfobacteriota</taxon>
        <taxon>Desulfuromonadia</taxon>
        <taxon>Geobacterales</taxon>
        <taxon>Geobacteraceae</taxon>
        <taxon>Geomonas</taxon>
    </lineage>
</organism>
<evidence type="ECO:0000313" key="3">
    <source>
        <dbReference type="Proteomes" id="UP000641025"/>
    </source>
</evidence>
<accession>A0ABS0YLG8</accession>